<evidence type="ECO:0000313" key="7">
    <source>
        <dbReference type="EMBL" id="CCD22286.1"/>
    </source>
</evidence>
<dbReference type="PANTHER" id="PTHR10698:SF0">
    <property type="entry name" value="V-TYPE PROTON ATPASE SUBUNIT H"/>
    <property type="match status" value="1"/>
</dbReference>
<evidence type="ECO:0000256" key="2">
    <source>
        <dbReference type="ARBA" id="ARBA00022448"/>
    </source>
</evidence>
<dbReference type="KEGG" id="ndi:NDAI_0A01280"/>
<evidence type="ECO:0000256" key="5">
    <source>
        <dbReference type="PIRNR" id="PIRNR032184"/>
    </source>
</evidence>
<dbReference type="RefSeq" id="XP_003667529.1">
    <property type="nucleotide sequence ID" value="XM_003667481.1"/>
</dbReference>
<reference evidence="7 8" key="1">
    <citation type="journal article" date="2011" name="Proc. Natl. Acad. Sci. U.S.A.">
        <title>Evolutionary erosion of yeast sex chromosomes by mating-type switching accidents.</title>
        <authorList>
            <person name="Gordon J.L."/>
            <person name="Armisen D."/>
            <person name="Proux-Wera E."/>
            <person name="Oheigeartaigh S.S."/>
            <person name="Byrne K.P."/>
            <person name="Wolfe K.H."/>
        </authorList>
    </citation>
    <scope>NUCLEOTIDE SEQUENCE [LARGE SCALE GENOMIC DNA]</scope>
    <source>
        <strain evidence="8">ATCC 10597 / BCRC 20456 / CBS 421 / NBRC 0211 / NRRL Y-12639</strain>
    </source>
</reference>
<keyword evidence="3 5" id="KW-0375">Hydrogen ion transport</keyword>
<dbReference type="GO" id="GO:0046961">
    <property type="term" value="F:proton-transporting ATPase activity, rotational mechanism"/>
    <property type="evidence" value="ECO:0007669"/>
    <property type="project" value="UniProtKB-UniRule"/>
</dbReference>
<dbReference type="Proteomes" id="UP000000689">
    <property type="component" value="Chromosome 1"/>
</dbReference>
<dbReference type="eggNOG" id="KOG2759">
    <property type="taxonomic scope" value="Eukaryota"/>
</dbReference>
<dbReference type="PANTHER" id="PTHR10698">
    <property type="entry name" value="V-TYPE PROTON ATPASE SUBUNIT H"/>
    <property type="match status" value="1"/>
</dbReference>
<dbReference type="PIRSF" id="PIRSF032184">
    <property type="entry name" value="ATPase_V1_H"/>
    <property type="match status" value="1"/>
</dbReference>
<dbReference type="InterPro" id="IPR016024">
    <property type="entry name" value="ARM-type_fold"/>
</dbReference>
<dbReference type="SUPFAM" id="SSF48371">
    <property type="entry name" value="ARM repeat"/>
    <property type="match status" value="1"/>
</dbReference>
<feature type="domain" description="ATPase V1 complex subunit H C-terminal" evidence="6">
    <location>
        <begin position="374"/>
        <end position="500"/>
    </location>
</feature>
<dbReference type="GO" id="GO:0000221">
    <property type="term" value="C:vacuolar proton-transporting V-type ATPase, V1 domain"/>
    <property type="evidence" value="ECO:0007669"/>
    <property type="project" value="UniProtKB-UniRule"/>
</dbReference>
<dbReference type="Pfam" id="PF03224">
    <property type="entry name" value="V-ATPase_H_N"/>
    <property type="match status" value="1"/>
</dbReference>
<organism evidence="7 8">
    <name type="scientific">Naumovozyma dairenensis (strain ATCC 10597 / BCRC 20456 / CBS 421 / NBRC 0211 / NRRL Y-12639)</name>
    <name type="common">Saccharomyces dairenensis</name>
    <dbReference type="NCBI Taxonomy" id="1071378"/>
    <lineage>
        <taxon>Eukaryota</taxon>
        <taxon>Fungi</taxon>
        <taxon>Dikarya</taxon>
        <taxon>Ascomycota</taxon>
        <taxon>Saccharomycotina</taxon>
        <taxon>Saccharomycetes</taxon>
        <taxon>Saccharomycetales</taxon>
        <taxon>Saccharomycetaceae</taxon>
        <taxon>Naumovozyma</taxon>
    </lineage>
</organism>
<keyword evidence="4 5" id="KW-0406">Ion transport</keyword>
<dbReference type="InterPro" id="IPR004908">
    <property type="entry name" value="ATPase_V1-cplx_hsu"/>
</dbReference>
<dbReference type="STRING" id="1071378.G0W398"/>
<dbReference type="OrthoDB" id="10263554at2759"/>
<dbReference type="GO" id="GO:0007035">
    <property type="term" value="P:vacuolar acidification"/>
    <property type="evidence" value="ECO:0007669"/>
    <property type="project" value="EnsemblFungi"/>
</dbReference>
<dbReference type="InterPro" id="IPR011987">
    <property type="entry name" value="ATPase_V1-cplx_hsu_C"/>
</dbReference>
<proteinExistence type="inferred from homology"/>
<dbReference type="AlphaFoldDB" id="G0W398"/>
<gene>
    <name evidence="7" type="primary">NDAI0A01280</name>
    <name evidence="7" type="ordered locus">NDAI_0A01280</name>
</gene>
<evidence type="ECO:0000313" key="8">
    <source>
        <dbReference type="Proteomes" id="UP000000689"/>
    </source>
</evidence>
<accession>G0W398</accession>
<keyword evidence="2 5" id="KW-0813">Transport</keyword>
<dbReference type="OMA" id="GIQLQYY"/>
<dbReference type="GO" id="GO:0000329">
    <property type="term" value="C:fungal-type vacuole membrane"/>
    <property type="evidence" value="ECO:0007669"/>
    <property type="project" value="EnsemblFungi"/>
</dbReference>
<comment type="subunit">
    <text evidence="5">V-ATPase is a heteromultimeric enzyme made up of two complexes: the ATP-hydrolytic V1 complex and the proton translocation V0 complex.</text>
</comment>
<evidence type="ECO:0000256" key="3">
    <source>
        <dbReference type="ARBA" id="ARBA00022781"/>
    </source>
</evidence>
<evidence type="ECO:0000256" key="4">
    <source>
        <dbReference type="ARBA" id="ARBA00023065"/>
    </source>
</evidence>
<protein>
    <recommendedName>
        <fullName evidence="5">V-type proton ATPase subunit H</fullName>
    </recommendedName>
</protein>
<dbReference type="EMBL" id="HE580267">
    <property type="protein sequence ID" value="CCD22286.1"/>
    <property type="molecule type" value="Genomic_DNA"/>
</dbReference>
<evidence type="ECO:0000256" key="1">
    <source>
        <dbReference type="ARBA" id="ARBA00008613"/>
    </source>
</evidence>
<dbReference type="Pfam" id="PF11698">
    <property type="entry name" value="V-ATPase_H_C"/>
    <property type="match status" value="1"/>
</dbReference>
<dbReference type="InterPro" id="IPR038497">
    <property type="entry name" value="ATPase_V1-cplx_hsu_C_sf"/>
</dbReference>
<dbReference type="InterPro" id="IPR011989">
    <property type="entry name" value="ARM-like"/>
</dbReference>
<dbReference type="Gene3D" id="1.25.40.150">
    <property type="entry name" value="V-type ATPase, subunit H, C-terminal domain"/>
    <property type="match status" value="1"/>
</dbReference>
<comment type="function">
    <text evidence="5">Subunit of the V1 complex of vacuolar(H+)-ATPase (V-ATPase), a multisubunit enzyme composed of a peripheral complex (V1) that hydrolyzes ATP and a membrane integral complex (V0) that translocates protons. V-ATPase is responsible for acidifying and maintaining the pH of intracellular compartments.</text>
</comment>
<name>G0W398_NAUDC</name>
<comment type="similarity">
    <text evidence="1 5">Belongs to the V-ATPase H subunit family.</text>
</comment>
<evidence type="ECO:0000259" key="6">
    <source>
        <dbReference type="Pfam" id="PF11698"/>
    </source>
</evidence>
<keyword evidence="8" id="KW-1185">Reference proteome</keyword>
<dbReference type="GeneID" id="11493778"/>
<sequence length="501" mass="57342">MTGSTGDSKPIRILLDSIHFNEIRKAIRSRSVGWDALIRAEIISQTDGVTAKRLEKVLVKHEKPEESGTDNESLLKIDDEVLLSLLRILKTSDSMESQKATQNLIAELLSSDEYSDVTVRFFQENPEQVQELFDVSMVRGDSQTVLISAFNLVSLLIQDKLNENKEMVIQIFENENFIKLLQNYEKTDTCYVCIRLIQELMTIKSYKKIVWDNEAKIVPTLFIIIKRAINETTSSSSSTSSSNGGGRMFVPTINNNSNNLGIQIQYYSLLLIWLMTFNSNWAREFINKYLEDFLKLLKLIKVTIKEKISRLSISIILQCCSNRVKGNKQIIKDLILLGDGIPTLQSLSERKYSDEELRNDIIELKEILEDEYKELTSFDEYIAELDSKLLCWSPPHIDNGFWSDNINEFKENNWKIFKKLINLLIDIEKSGSSTTTSQTKLILQVALNDITHVIELLPESVNVLSELGGKVVIMELLNHSDSRVKYEALKATQAMIGYKFR</sequence>
<dbReference type="Gene3D" id="1.25.10.10">
    <property type="entry name" value="Leucine-rich Repeat Variant"/>
    <property type="match status" value="1"/>
</dbReference>
<dbReference type="HOGENOM" id="CLU_025709_4_0_1"/>